<dbReference type="Pfam" id="PF21291">
    <property type="entry name" value="CYNS_N"/>
    <property type="match status" value="1"/>
</dbReference>
<organism evidence="5 6">
    <name type="scientific">Nitrococcus mobilis Nb-231</name>
    <dbReference type="NCBI Taxonomy" id="314278"/>
    <lineage>
        <taxon>Bacteria</taxon>
        <taxon>Pseudomonadati</taxon>
        <taxon>Pseudomonadota</taxon>
        <taxon>Gammaproteobacteria</taxon>
        <taxon>Chromatiales</taxon>
        <taxon>Ectothiorhodospiraceae</taxon>
        <taxon>Nitrococcus</taxon>
    </lineage>
</organism>
<keyword evidence="2 3" id="KW-0456">Lyase</keyword>
<evidence type="ECO:0000256" key="2">
    <source>
        <dbReference type="ARBA" id="ARBA00023239"/>
    </source>
</evidence>
<keyword evidence="6" id="KW-1185">Reference proteome</keyword>
<dbReference type="OrthoDB" id="9785870at2"/>
<dbReference type="NCBIfam" id="NF002773">
    <property type="entry name" value="PRK02866.1"/>
    <property type="match status" value="1"/>
</dbReference>
<comment type="function">
    <text evidence="1 3">Catalyzes the reaction of cyanate with bicarbonate to produce ammonia and carbon dioxide.</text>
</comment>
<dbReference type="SUPFAM" id="SSF47413">
    <property type="entry name" value="lambda repressor-like DNA-binding domains"/>
    <property type="match status" value="1"/>
</dbReference>
<dbReference type="STRING" id="314278.NB231_14076"/>
<feature type="active site" evidence="3">
    <location>
        <position position="92"/>
    </location>
</feature>
<dbReference type="PANTHER" id="PTHR34186:SF2">
    <property type="entry name" value="CYANATE HYDRATASE"/>
    <property type="match status" value="1"/>
</dbReference>
<evidence type="ECO:0000259" key="4">
    <source>
        <dbReference type="SMART" id="SM01116"/>
    </source>
</evidence>
<dbReference type="Pfam" id="PF02560">
    <property type="entry name" value="Cyanate_lyase"/>
    <property type="match status" value="1"/>
</dbReference>
<evidence type="ECO:0000313" key="5">
    <source>
        <dbReference type="EMBL" id="EAR20462.1"/>
    </source>
</evidence>
<evidence type="ECO:0000313" key="6">
    <source>
        <dbReference type="Proteomes" id="UP000003374"/>
    </source>
</evidence>
<dbReference type="eggNOG" id="COG1513">
    <property type="taxonomic scope" value="Bacteria"/>
</dbReference>
<feature type="domain" description="Cyanate lyase C-terminal" evidence="4">
    <location>
        <begin position="76"/>
        <end position="148"/>
    </location>
</feature>
<dbReference type="SUPFAM" id="SSF55234">
    <property type="entry name" value="Cyanase C-terminal domain"/>
    <property type="match status" value="1"/>
</dbReference>
<dbReference type="PANTHER" id="PTHR34186">
    <property type="entry name" value="CYANATE HYDRATASE"/>
    <property type="match status" value="1"/>
</dbReference>
<dbReference type="PIRSF" id="PIRSF001263">
    <property type="entry name" value="Cyanate_hydratas"/>
    <property type="match status" value="1"/>
</dbReference>
<dbReference type="SMART" id="SM01116">
    <property type="entry name" value="Cyanate_lyase"/>
    <property type="match status" value="1"/>
</dbReference>
<name>A4BV41_9GAMM</name>
<proteinExistence type="inferred from homology"/>
<dbReference type="InterPro" id="IPR010982">
    <property type="entry name" value="Lambda_DNA-bd_dom_sf"/>
</dbReference>
<dbReference type="HAMAP" id="MF_00535">
    <property type="entry name" value="Cyanate_hydrat"/>
    <property type="match status" value="1"/>
</dbReference>
<dbReference type="InterPro" id="IPR036581">
    <property type="entry name" value="Cyanate_lyase_C_sf"/>
</dbReference>
<evidence type="ECO:0000256" key="1">
    <source>
        <dbReference type="ARBA" id="ARBA00003561"/>
    </source>
</evidence>
<protein>
    <recommendedName>
        <fullName evidence="3">Cyanate hydratase</fullName>
        <shortName evidence="3">Cyanase</shortName>
        <ecNumber evidence="3">4.2.1.104</ecNumber>
    </recommendedName>
    <alternativeName>
        <fullName evidence="3">Cyanate hydrolase</fullName>
    </alternativeName>
    <alternativeName>
        <fullName evidence="3">Cyanate lyase</fullName>
    </alternativeName>
</protein>
<dbReference type="HOGENOM" id="CLU_103452_1_0_6"/>
<reference evidence="5 6" key="1">
    <citation type="submission" date="2006-02" db="EMBL/GenBank/DDBJ databases">
        <authorList>
            <person name="Waterbury J."/>
            <person name="Ferriera S."/>
            <person name="Johnson J."/>
            <person name="Kravitz S."/>
            <person name="Halpern A."/>
            <person name="Remington K."/>
            <person name="Beeson K."/>
            <person name="Tran B."/>
            <person name="Rogers Y.-H."/>
            <person name="Friedman R."/>
            <person name="Venter J.C."/>
        </authorList>
    </citation>
    <scope>NUCLEOTIDE SEQUENCE [LARGE SCALE GENOMIC DNA]</scope>
    <source>
        <strain evidence="5 6">Nb-231</strain>
    </source>
</reference>
<dbReference type="GO" id="GO:0003677">
    <property type="term" value="F:DNA binding"/>
    <property type="evidence" value="ECO:0007669"/>
    <property type="project" value="InterPro"/>
</dbReference>
<feature type="active site" evidence="3">
    <location>
        <position position="89"/>
    </location>
</feature>
<dbReference type="RefSeq" id="WP_005003722.1">
    <property type="nucleotide sequence ID" value="NZ_CH672427.1"/>
</dbReference>
<dbReference type="AlphaFoldDB" id="A4BV41"/>
<dbReference type="Proteomes" id="UP000003374">
    <property type="component" value="Unassembled WGS sequence"/>
</dbReference>
<dbReference type="GO" id="GO:0008824">
    <property type="term" value="F:cyanate hydratase activity"/>
    <property type="evidence" value="ECO:0007669"/>
    <property type="project" value="UniProtKB-UniRule"/>
</dbReference>
<comment type="caution">
    <text evidence="5">The sequence shown here is derived from an EMBL/GenBank/DDBJ whole genome shotgun (WGS) entry which is preliminary data.</text>
</comment>
<sequence length="148" mass="16622">MDKQAMRAAILEAKAQKGITWEQLGQTIDMSPVWTASACLGENSMPAELAREICHTLELSSEVATALQECPLKGSNSEETVPRDPLIYRLYEVMTVYGESIKQVIHEKFGDGIMSAIDFTLDVDVEKDPKGDRVVLTWNGKFLPYKRW</sequence>
<dbReference type="InterPro" id="IPR008076">
    <property type="entry name" value="Cyanase"/>
</dbReference>
<dbReference type="InterPro" id="IPR003712">
    <property type="entry name" value="Cyanate_lyase_C"/>
</dbReference>
<dbReference type="Gene3D" id="1.10.260.40">
    <property type="entry name" value="lambda repressor-like DNA-binding domains"/>
    <property type="match status" value="1"/>
</dbReference>
<dbReference type="Gene3D" id="3.30.1160.10">
    <property type="entry name" value="Cyanate lyase, C-terminal domain"/>
    <property type="match status" value="1"/>
</dbReference>
<dbReference type="InterPro" id="IPR048564">
    <property type="entry name" value="CYNS_N"/>
</dbReference>
<dbReference type="EC" id="4.2.1.104" evidence="3"/>
<accession>A4BV41</accession>
<comment type="catalytic activity">
    <reaction evidence="3">
        <text>cyanate + hydrogencarbonate + 3 H(+) = NH4(+) + 2 CO2</text>
        <dbReference type="Rhea" id="RHEA:11120"/>
        <dbReference type="ChEBI" id="CHEBI:15378"/>
        <dbReference type="ChEBI" id="CHEBI:16526"/>
        <dbReference type="ChEBI" id="CHEBI:17544"/>
        <dbReference type="ChEBI" id="CHEBI:28938"/>
        <dbReference type="ChEBI" id="CHEBI:29195"/>
        <dbReference type="EC" id="4.2.1.104"/>
    </reaction>
</comment>
<gene>
    <name evidence="3" type="primary">cynS</name>
    <name evidence="5" type="ORF">NB231_14076</name>
</gene>
<dbReference type="CDD" id="cd00559">
    <property type="entry name" value="Cyanase_C"/>
    <property type="match status" value="1"/>
</dbReference>
<dbReference type="PRINTS" id="PR01693">
    <property type="entry name" value="CYANASE"/>
</dbReference>
<feature type="active site" evidence="3">
    <location>
        <position position="115"/>
    </location>
</feature>
<dbReference type="NCBIfam" id="TIGR00673">
    <property type="entry name" value="cynS"/>
    <property type="match status" value="1"/>
</dbReference>
<comment type="similarity">
    <text evidence="3">Belongs to the cyanase family.</text>
</comment>
<dbReference type="EMBL" id="AAOF01000022">
    <property type="protein sequence ID" value="EAR20462.1"/>
    <property type="molecule type" value="Genomic_DNA"/>
</dbReference>
<evidence type="ECO:0000256" key="3">
    <source>
        <dbReference type="HAMAP-Rule" id="MF_00535"/>
    </source>
</evidence>